<sequence>MMIEEGQVYMIFEYMDHDLSGILSQPDFKLNESNIRFIFRQMIEGLAFIHQRGILHRDIKGSNILISNTGQIKLADFGLARSVDLVNPHAHYTNRVITLWYRPPELLLGATKYNGSIDVWGMGCLLVELYTRRAIFPGHDEISQLNYIYNIMGTPKEGQWPLNERSNLPWWPLLHPHEETDSKFLTNYQSNMSPVALDLTLKMLTWNPRVRISASDVLQHEYFTSGQPEACPEGFEGLGEWHEFEAKKWKKQQREIMRKKQKESERAREKENDKKETEKV</sequence>
<dbReference type="FunFam" id="1.10.510.10:FF:000415">
    <property type="entry name" value="CMGC/CDK/CRK7 protein kinase, variant"/>
    <property type="match status" value="1"/>
</dbReference>
<dbReference type="GO" id="GO:0005524">
    <property type="term" value="F:ATP binding"/>
    <property type="evidence" value="ECO:0007669"/>
    <property type="project" value="UniProtKB-KW"/>
</dbReference>
<dbReference type="InterPro" id="IPR008271">
    <property type="entry name" value="Ser/Thr_kinase_AS"/>
</dbReference>
<evidence type="ECO:0000256" key="2">
    <source>
        <dbReference type="ARBA" id="ARBA00012409"/>
    </source>
</evidence>
<dbReference type="OrthoDB" id="204883at2759"/>
<evidence type="ECO:0000256" key="1">
    <source>
        <dbReference type="ARBA" id="ARBA00006485"/>
    </source>
</evidence>
<gene>
    <name evidence="11" type="ORF">NADFUDRAFT_47323</name>
</gene>
<dbReference type="GO" id="GO:0032968">
    <property type="term" value="P:positive regulation of transcription elongation by RNA polymerase II"/>
    <property type="evidence" value="ECO:0007669"/>
    <property type="project" value="TreeGrafter"/>
</dbReference>
<feature type="region of interest" description="Disordered" evidence="9">
    <location>
        <begin position="251"/>
        <end position="280"/>
    </location>
</feature>
<evidence type="ECO:0000256" key="4">
    <source>
        <dbReference type="ARBA" id="ARBA00022679"/>
    </source>
</evidence>
<dbReference type="PANTHER" id="PTHR24056">
    <property type="entry name" value="CELL DIVISION PROTEIN KINASE"/>
    <property type="match status" value="1"/>
</dbReference>
<evidence type="ECO:0000259" key="10">
    <source>
        <dbReference type="PROSITE" id="PS50011"/>
    </source>
</evidence>
<evidence type="ECO:0000256" key="6">
    <source>
        <dbReference type="ARBA" id="ARBA00022777"/>
    </source>
</evidence>
<dbReference type="PROSITE" id="PS00108">
    <property type="entry name" value="PROTEIN_KINASE_ST"/>
    <property type="match status" value="1"/>
</dbReference>
<dbReference type="PROSITE" id="PS50011">
    <property type="entry name" value="PROTEIN_KINASE_DOM"/>
    <property type="match status" value="1"/>
</dbReference>
<dbReference type="STRING" id="857566.A0A1E3PIP8"/>
<name>A0A1E3PIP8_9ASCO</name>
<dbReference type="SUPFAM" id="SSF56112">
    <property type="entry name" value="Protein kinase-like (PK-like)"/>
    <property type="match status" value="1"/>
</dbReference>
<dbReference type="Pfam" id="PF00069">
    <property type="entry name" value="Pkinase"/>
    <property type="match status" value="1"/>
</dbReference>
<keyword evidence="7" id="KW-0067">ATP-binding</keyword>
<dbReference type="Proteomes" id="UP000095009">
    <property type="component" value="Unassembled WGS sequence"/>
</dbReference>
<dbReference type="AlphaFoldDB" id="A0A1E3PIP8"/>
<keyword evidence="12" id="KW-1185">Reference proteome</keyword>
<evidence type="ECO:0000256" key="3">
    <source>
        <dbReference type="ARBA" id="ARBA00022527"/>
    </source>
</evidence>
<dbReference type="Gene3D" id="1.10.510.10">
    <property type="entry name" value="Transferase(Phosphotransferase) domain 1"/>
    <property type="match status" value="1"/>
</dbReference>
<reference evidence="11 12" key="1">
    <citation type="journal article" date="2016" name="Proc. Natl. Acad. Sci. U.S.A.">
        <title>Comparative genomics of biotechnologically important yeasts.</title>
        <authorList>
            <person name="Riley R."/>
            <person name="Haridas S."/>
            <person name="Wolfe K.H."/>
            <person name="Lopes M.R."/>
            <person name="Hittinger C.T."/>
            <person name="Goeker M."/>
            <person name="Salamov A.A."/>
            <person name="Wisecaver J.H."/>
            <person name="Long T.M."/>
            <person name="Calvey C.H."/>
            <person name="Aerts A.L."/>
            <person name="Barry K.W."/>
            <person name="Choi C."/>
            <person name="Clum A."/>
            <person name="Coughlan A.Y."/>
            <person name="Deshpande S."/>
            <person name="Douglass A.P."/>
            <person name="Hanson S.J."/>
            <person name="Klenk H.-P."/>
            <person name="LaButti K.M."/>
            <person name="Lapidus A."/>
            <person name="Lindquist E.A."/>
            <person name="Lipzen A.M."/>
            <person name="Meier-Kolthoff J.P."/>
            <person name="Ohm R.A."/>
            <person name="Otillar R.P."/>
            <person name="Pangilinan J.L."/>
            <person name="Peng Y."/>
            <person name="Rokas A."/>
            <person name="Rosa C.A."/>
            <person name="Scheuner C."/>
            <person name="Sibirny A.A."/>
            <person name="Slot J.C."/>
            <person name="Stielow J.B."/>
            <person name="Sun H."/>
            <person name="Kurtzman C.P."/>
            <person name="Blackwell M."/>
            <person name="Grigoriev I.V."/>
            <person name="Jeffries T.W."/>
        </authorList>
    </citation>
    <scope>NUCLEOTIDE SEQUENCE [LARGE SCALE GENOMIC DNA]</scope>
    <source>
        <strain evidence="11 12">DSM 6958</strain>
    </source>
</reference>
<dbReference type="EC" id="2.7.11.23" evidence="2"/>
<organism evidence="11 12">
    <name type="scientific">Nadsonia fulvescens var. elongata DSM 6958</name>
    <dbReference type="NCBI Taxonomy" id="857566"/>
    <lineage>
        <taxon>Eukaryota</taxon>
        <taxon>Fungi</taxon>
        <taxon>Dikarya</taxon>
        <taxon>Ascomycota</taxon>
        <taxon>Saccharomycotina</taxon>
        <taxon>Dipodascomycetes</taxon>
        <taxon>Dipodascales</taxon>
        <taxon>Dipodascales incertae sedis</taxon>
        <taxon>Nadsonia</taxon>
    </lineage>
</organism>
<dbReference type="InterPro" id="IPR050108">
    <property type="entry name" value="CDK"/>
</dbReference>
<evidence type="ECO:0000256" key="8">
    <source>
        <dbReference type="ARBA" id="ARBA00049280"/>
    </source>
</evidence>
<dbReference type="GO" id="GO:0030332">
    <property type="term" value="F:cyclin binding"/>
    <property type="evidence" value="ECO:0007669"/>
    <property type="project" value="TreeGrafter"/>
</dbReference>
<dbReference type="EMBL" id="KV454411">
    <property type="protein sequence ID" value="ODQ64727.1"/>
    <property type="molecule type" value="Genomic_DNA"/>
</dbReference>
<comment type="catalytic activity">
    <reaction evidence="8">
        <text>[DNA-directed RNA polymerase] + ATP = phospho-[DNA-directed RNA polymerase] + ADP + H(+)</text>
        <dbReference type="Rhea" id="RHEA:10216"/>
        <dbReference type="Rhea" id="RHEA-COMP:11321"/>
        <dbReference type="Rhea" id="RHEA-COMP:11322"/>
        <dbReference type="ChEBI" id="CHEBI:15378"/>
        <dbReference type="ChEBI" id="CHEBI:30616"/>
        <dbReference type="ChEBI" id="CHEBI:43176"/>
        <dbReference type="ChEBI" id="CHEBI:68546"/>
        <dbReference type="ChEBI" id="CHEBI:456216"/>
        <dbReference type="EC" id="2.7.11.23"/>
    </reaction>
</comment>
<dbReference type="PANTHER" id="PTHR24056:SF546">
    <property type="entry name" value="CYCLIN-DEPENDENT KINASE 12"/>
    <property type="match status" value="1"/>
</dbReference>
<feature type="domain" description="Protein kinase" evidence="10">
    <location>
        <begin position="1"/>
        <end position="223"/>
    </location>
</feature>
<dbReference type="GO" id="GO:0008024">
    <property type="term" value="C:cyclin/CDK positive transcription elongation factor complex"/>
    <property type="evidence" value="ECO:0007669"/>
    <property type="project" value="TreeGrafter"/>
</dbReference>
<keyword evidence="6 11" id="KW-0418">Kinase</keyword>
<evidence type="ECO:0000256" key="9">
    <source>
        <dbReference type="SAM" id="MobiDB-lite"/>
    </source>
</evidence>
<dbReference type="InterPro" id="IPR000719">
    <property type="entry name" value="Prot_kinase_dom"/>
</dbReference>
<dbReference type="InterPro" id="IPR011009">
    <property type="entry name" value="Kinase-like_dom_sf"/>
</dbReference>
<dbReference type="SMART" id="SM00220">
    <property type="entry name" value="S_TKc"/>
    <property type="match status" value="1"/>
</dbReference>
<keyword evidence="4" id="KW-0808">Transferase</keyword>
<evidence type="ECO:0000256" key="7">
    <source>
        <dbReference type="ARBA" id="ARBA00022840"/>
    </source>
</evidence>
<protein>
    <recommendedName>
        <fullName evidence="2">[RNA-polymerase]-subunit kinase</fullName>
        <ecNumber evidence="2">2.7.11.23</ecNumber>
    </recommendedName>
</protein>
<dbReference type="GO" id="GO:0008353">
    <property type="term" value="F:RNA polymerase II CTD heptapeptide repeat kinase activity"/>
    <property type="evidence" value="ECO:0007669"/>
    <property type="project" value="UniProtKB-EC"/>
</dbReference>
<evidence type="ECO:0000313" key="11">
    <source>
        <dbReference type="EMBL" id="ODQ64727.1"/>
    </source>
</evidence>
<accession>A0A1E3PIP8</accession>
<proteinExistence type="inferred from homology"/>
<keyword evidence="3" id="KW-0723">Serine/threonine-protein kinase</keyword>
<evidence type="ECO:0000313" key="12">
    <source>
        <dbReference type="Proteomes" id="UP000095009"/>
    </source>
</evidence>
<keyword evidence="5" id="KW-0547">Nucleotide-binding</keyword>
<evidence type="ECO:0000256" key="5">
    <source>
        <dbReference type="ARBA" id="ARBA00022741"/>
    </source>
</evidence>
<comment type="similarity">
    <text evidence="1">Belongs to the protein kinase superfamily. CMGC Ser/Thr protein kinase family. CDC2/CDKX subfamily.</text>
</comment>